<accession>A0A1B0C0K0</accession>
<sequence>MLHHLIHKIRSSSFRFLNGCSAISTAVRISSGSLRITPLDADWTNCVRTEAVAPGPQTAANDVAPTNCIIQIL</sequence>
<dbReference type="EnsemblMetazoa" id="GPPI045969-RA">
    <property type="protein sequence ID" value="GPPI045969-PA"/>
    <property type="gene ID" value="GPPI045969"/>
</dbReference>
<name>A0A1B0C0K0_9MUSC</name>
<reference evidence="1" key="2">
    <citation type="submission" date="2020-05" db="UniProtKB">
        <authorList>
            <consortium name="EnsemblMetazoa"/>
        </authorList>
    </citation>
    <scope>IDENTIFICATION</scope>
    <source>
        <strain evidence="1">IAEA</strain>
    </source>
</reference>
<dbReference type="AlphaFoldDB" id="A0A1B0C0K0"/>
<reference evidence="2" key="1">
    <citation type="submission" date="2015-01" db="EMBL/GenBank/DDBJ databases">
        <authorList>
            <person name="Aksoy S."/>
            <person name="Warren W."/>
            <person name="Wilson R.K."/>
        </authorList>
    </citation>
    <scope>NUCLEOTIDE SEQUENCE [LARGE SCALE GENOMIC DNA]</scope>
    <source>
        <strain evidence="2">IAEA</strain>
    </source>
</reference>
<evidence type="ECO:0000313" key="2">
    <source>
        <dbReference type="Proteomes" id="UP000092460"/>
    </source>
</evidence>
<keyword evidence="2" id="KW-1185">Reference proteome</keyword>
<proteinExistence type="predicted"/>
<dbReference type="Proteomes" id="UP000092460">
    <property type="component" value="Unassembled WGS sequence"/>
</dbReference>
<organism evidence="1 2">
    <name type="scientific">Glossina palpalis gambiensis</name>
    <dbReference type="NCBI Taxonomy" id="67801"/>
    <lineage>
        <taxon>Eukaryota</taxon>
        <taxon>Metazoa</taxon>
        <taxon>Ecdysozoa</taxon>
        <taxon>Arthropoda</taxon>
        <taxon>Hexapoda</taxon>
        <taxon>Insecta</taxon>
        <taxon>Pterygota</taxon>
        <taxon>Neoptera</taxon>
        <taxon>Endopterygota</taxon>
        <taxon>Diptera</taxon>
        <taxon>Brachycera</taxon>
        <taxon>Muscomorpha</taxon>
        <taxon>Hippoboscoidea</taxon>
        <taxon>Glossinidae</taxon>
        <taxon>Glossina</taxon>
    </lineage>
</organism>
<protein>
    <submittedName>
        <fullName evidence="1">Uncharacterized protein</fullName>
    </submittedName>
</protein>
<dbReference type="EMBL" id="JXJN01023648">
    <property type="status" value="NOT_ANNOTATED_CDS"/>
    <property type="molecule type" value="Genomic_DNA"/>
</dbReference>
<dbReference type="VEuPathDB" id="VectorBase:GPPI045969"/>
<evidence type="ECO:0000313" key="1">
    <source>
        <dbReference type="EnsemblMetazoa" id="GPPI045969-PA"/>
    </source>
</evidence>